<proteinExistence type="predicted"/>
<dbReference type="InterPro" id="IPR052024">
    <property type="entry name" value="Methanogen_methyltrans"/>
</dbReference>
<dbReference type="Pfam" id="PF01208">
    <property type="entry name" value="URO-D"/>
    <property type="match status" value="1"/>
</dbReference>
<dbReference type="Gene3D" id="3.20.20.210">
    <property type="match status" value="1"/>
</dbReference>
<dbReference type="InterPro" id="IPR000257">
    <property type="entry name" value="Uroporphyrinogen_deCOase"/>
</dbReference>
<dbReference type="GO" id="GO:0006779">
    <property type="term" value="P:porphyrin-containing compound biosynthetic process"/>
    <property type="evidence" value="ECO:0007669"/>
    <property type="project" value="InterPro"/>
</dbReference>
<gene>
    <name evidence="2" type="ORF">H8699_06010</name>
</gene>
<dbReference type="Proteomes" id="UP000654279">
    <property type="component" value="Unassembled WGS sequence"/>
</dbReference>
<dbReference type="InterPro" id="IPR038071">
    <property type="entry name" value="UROD/MetE-like_sf"/>
</dbReference>
<name>A0A926D275_9FIRM</name>
<keyword evidence="3" id="KW-1185">Reference proteome</keyword>
<reference evidence="2" key="1">
    <citation type="submission" date="2020-08" db="EMBL/GenBank/DDBJ databases">
        <title>Genome public.</title>
        <authorList>
            <person name="Liu C."/>
            <person name="Sun Q."/>
        </authorList>
    </citation>
    <scope>NUCLEOTIDE SEQUENCE</scope>
    <source>
        <strain evidence="2">NSJ-44</strain>
    </source>
</reference>
<sequence>MNKKERTLRAMAGSPVDRVPVGFYTHFSAEDDAAVAGQVDWCKRTDMDVLCVETDGLMGFFSDTALHTVQDWKGIRPHGPESAYMQRHLYRAGKIAEAMQDGAAVYYMLFTPFSTIKHTFGGETHVMDLWREDKGAVQTAMQVIQEDNFTLSRLLKEKTGIDGLFVSLQNCEVDRFTPQEYVEALKPWDIRLLDYVNSLYEHNIVHMCSWVGTPNFIDLWQDYPYETVNWGTFIEKDLQLAQGRAFFKPGTTLMGGFDNRPGKILQCATPEQVKTYTKELIASAGAERLILCADCSVQQDTPDANIRAVVEGAQEYAQGDR</sequence>
<evidence type="ECO:0000313" key="2">
    <source>
        <dbReference type="EMBL" id="MBC8528975.1"/>
    </source>
</evidence>
<dbReference type="AlphaFoldDB" id="A0A926D275"/>
<dbReference type="SUPFAM" id="SSF51726">
    <property type="entry name" value="UROD/MetE-like"/>
    <property type="match status" value="1"/>
</dbReference>
<dbReference type="PANTHER" id="PTHR47099:SF1">
    <property type="entry name" value="METHYLCOBAMIDE:COM METHYLTRANSFERASE MTBA"/>
    <property type="match status" value="1"/>
</dbReference>
<evidence type="ECO:0000259" key="1">
    <source>
        <dbReference type="Pfam" id="PF01208"/>
    </source>
</evidence>
<comment type="caution">
    <text evidence="2">The sequence shown here is derived from an EMBL/GenBank/DDBJ whole genome shotgun (WGS) entry which is preliminary data.</text>
</comment>
<dbReference type="GO" id="GO:0004853">
    <property type="term" value="F:uroporphyrinogen decarboxylase activity"/>
    <property type="evidence" value="ECO:0007669"/>
    <property type="project" value="InterPro"/>
</dbReference>
<protein>
    <recommendedName>
        <fullName evidence="1">Uroporphyrinogen decarboxylase (URO-D) domain-containing protein</fullName>
    </recommendedName>
</protein>
<organism evidence="2 3">
    <name type="scientific">Luoshenia tenuis</name>
    <dbReference type="NCBI Taxonomy" id="2763654"/>
    <lineage>
        <taxon>Bacteria</taxon>
        <taxon>Bacillati</taxon>
        <taxon>Bacillota</taxon>
        <taxon>Clostridia</taxon>
        <taxon>Christensenellales</taxon>
        <taxon>Christensenellaceae</taxon>
        <taxon>Luoshenia</taxon>
    </lineage>
</organism>
<dbReference type="PANTHER" id="PTHR47099">
    <property type="entry name" value="METHYLCOBAMIDE:COM METHYLTRANSFERASE MTBA"/>
    <property type="match status" value="1"/>
</dbReference>
<evidence type="ECO:0000313" key="3">
    <source>
        <dbReference type="Proteomes" id="UP000654279"/>
    </source>
</evidence>
<accession>A0A926D275</accession>
<feature type="domain" description="Uroporphyrinogen decarboxylase (URO-D)" evidence="1">
    <location>
        <begin position="66"/>
        <end position="316"/>
    </location>
</feature>
<dbReference type="RefSeq" id="WP_249284896.1">
    <property type="nucleotide sequence ID" value="NZ_JACRSO010000002.1"/>
</dbReference>
<dbReference type="EMBL" id="JACRSO010000002">
    <property type="protein sequence ID" value="MBC8528975.1"/>
    <property type="molecule type" value="Genomic_DNA"/>
</dbReference>